<protein>
    <submittedName>
        <fullName evidence="1">Uncharacterized protein</fullName>
    </submittedName>
</protein>
<dbReference type="Proteomes" id="UP000177276">
    <property type="component" value="Unassembled WGS sequence"/>
</dbReference>
<name>A0A1G2URV7_9BACT</name>
<organism evidence="1 2">
    <name type="scientific">Candidatus Zambryskibacteria bacterium RIFCSPLOWO2_12_FULL_39_16</name>
    <dbReference type="NCBI Taxonomy" id="1802775"/>
    <lineage>
        <taxon>Bacteria</taxon>
        <taxon>Candidatus Zambryskiibacteriota</taxon>
    </lineage>
</organism>
<dbReference type="EMBL" id="MHWS01000015">
    <property type="protein sequence ID" value="OHB12154.1"/>
    <property type="molecule type" value="Genomic_DNA"/>
</dbReference>
<evidence type="ECO:0000313" key="2">
    <source>
        <dbReference type="Proteomes" id="UP000177276"/>
    </source>
</evidence>
<accession>A0A1G2URV7</accession>
<gene>
    <name evidence="1" type="ORF">A3G46_02880</name>
</gene>
<comment type="caution">
    <text evidence="1">The sequence shown here is derived from an EMBL/GenBank/DDBJ whole genome shotgun (WGS) entry which is preliminary data.</text>
</comment>
<dbReference type="AlphaFoldDB" id="A0A1G2URV7"/>
<reference evidence="1 2" key="1">
    <citation type="journal article" date="2016" name="Nat. Commun.">
        <title>Thousands of microbial genomes shed light on interconnected biogeochemical processes in an aquifer system.</title>
        <authorList>
            <person name="Anantharaman K."/>
            <person name="Brown C.T."/>
            <person name="Hug L.A."/>
            <person name="Sharon I."/>
            <person name="Castelle C.J."/>
            <person name="Probst A.J."/>
            <person name="Thomas B.C."/>
            <person name="Singh A."/>
            <person name="Wilkins M.J."/>
            <person name="Karaoz U."/>
            <person name="Brodie E.L."/>
            <person name="Williams K.H."/>
            <person name="Hubbard S.S."/>
            <person name="Banfield J.F."/>
        </authorList>
    </citation>
    <scope>NUCLEOTIDE SEQUENCE [LARGE SCALE GENOMIC DNA]</scope>
</reference>
<sequence>MVNFITANFIINNFQYMEGFNRPIEKMRPTSEPLEVLGREGKIKEAEINVAEMFKKMMGTDKNIVERLIAEGRPSFSGPEERRF</sequence>
<evidence type="ECO:0000313" key="1">
    <source>
        <dbReference type="EMBL" id="OHB12154.1"/>
    </source>
</evidence>
<proteinExistence type="predicted"/>